<dbReference type="InterPro" id="IPR001789">
    <property type="entry name" value="Sig_transdc_resp-reg_receiver"/>
</dbReference>
<dbReference type="PROSITE" id="PS50937">
    <property type="entry name" value="HTH_MERR_2"/>
    <property type="match status" value="1"/>
</dbReference>
<dbReference type="PANTHER" id="PTHR44591">
    <property type="entry name" value="STRESS RESPONSE REGULATOR PROTEIN 1"/>
    <property type="match status" value="1"/>
</dbReference>
<protein>
    <submittedName>
        <fullName evidence="5">Response regulator</fullName>
    </submittedName>
</protein>
<dbReference type="CDD" id="cd04762">
    <property type="entry name" value="HTH_MerR-trunc"/>
    <property type="match status" value="1"/>
</dbReference>
<dbReference type="CDD" id="cd00156">
    <property type="entry name" value="REC"/>
    <property type="match status" value="1"/>
</dbReference>
<dbReference type="Proteomes" id="UP000733744">
    <property type="component" value="Unassembled WGS sequence"/>
</dbReference>
<sequence length="187" mass="20753">MANNQNKSYLSPREAAKLLMVSPITVRAWAQKGLLPSETTLGGHRRFLRESVEQFAKQSKAIPERSDLRVLIVDDDKQVAGFLVEWLSGLDEPFIVSSAADGFEAGSKVYTFEPDIILLDLMMPKLDGFAVCQQIKADPDTRDIRVIAMTGYPSLENEQRILEAGAEICISKPLDTKFLLGLLKAEL</sequence>
<evidence type="ECO:0000259" key="4">
    <source>
        <dbReference type="PROSITE" id="PS50937"/>
    </source>
</evidence>
<organism evidence="5 6">
    <name type="scientific">Candidatus Methylobacter oryzae</name>
    <dbReference type="NCBI Taxonomy" id="2497749"/>
    <lineage>
        <taxon>Bacteria</taxon>
        <taxon>Pseudomonadati</taxon>
        <taxon>Pseudomonadota</taxon>
        <taxon>Gammaproteobacteria</taxon>
        <taxon>Methylococcales</taxon>
        <taxon>Methylococcaceae</taxon>
        <taxon>Methylobacter</taxon>
    </lineage>
</organism>
<dbReference type="SUPFAM" id="SSF46955">
    <property type="entry name" value="Putative DNA-binding domain"/>
    <property type="match status" value="1"/>
</dbReference>
<dbReference type="PANTHER" id="PTHR44591:SF3">
    <property type="entry name" value="RESPONSE REGULATORY DOMAIN-CONTAINING PROTEIN"/>
    <property type="match status" value="1"/>
</dbReference>
<dbReference type="EMBL" id="RYFG02000010">
    <property type="protein sequence ID" value="TRX02639.1"/>
    <property type="molecule type" value="Genomic_DNA"/>
</dbReference>
<dbReference type="InterPro" id="IPR009061">
    <property type="entry name" value="DNA-bd_dom_put_sf"/>
</dbReference>
<dbReference type="InterPro" id="IPR010093">
    <property type="entry name" value="SinI_DNA-bd"/>
</dbReference>
<name>A0ABY3CG15_9GAMM</name>
<dbReference type="InterPro" id="IPR000551">
    <property type="entry name" value="MerR-type_HTH_dom"/>
</dbReference>
<feature type="domain" description="HTH merR-type" evidence="4">
    <location>
        <begin position="9"/>
        <end position="53"/>
    </location>
</feature>
<dbReference type="Gene3D" id="1.10.1660.10">
    <property type="match status" value="1"/>
</dbReference>
<dbReference type="Gene3D" id="3.40.50.2300">
    <property type="match status" value="1"/>
</dbReference>
<dbReference type="SMART" id="SM00448">
    <property type="entry name" value="REC"/>
    <property type="match status" value="1"/>
</dbReference>
<dbReference type="SUPFAM" id="SSF52172">
    <property type="entry name" value="CheY-like"/>
    <property type="match status" value="1"/>
</dbReference>
<feature type="modified residue" description="4-aspartylphosphate" evidence="2">
    <location>
        <position position="120"/>
    </location>
</feature>
<evidence type="ECO:0000256" key="1">
    <source>
        <dbReference type="ARBA" id="ARBA00022553"/>
    </source>
</evidence>
<keyword evidence="1 2" id="KW-0597">Phosphoprotein</keyword>
<dbReference type="RefSeq" id="WP_127027107.1">
    <property type="nucleotide sequence ID" value="NZ_RYFG02000010.1"/>
</dbReference>
<dbReference type="InterPro" id="IPR041657">
    <property type="entry name" value="HTH_17"/>
</dbReference>
<evidence type="ECO:0000313" key="6">
    <source>
        <dbReference type="Proteomes" id="UP000733744"/>
    </source>
</evidence>
<feature type="domain" description="Response regulatory" evidence="3">
    <location>
        <begin position="69"/>
        <end position="187"/>
    </location>
</feature>
<dbReference type="NCBIfam" id="TIGR01764">
    <property type="entry name" value="excise"/>
    <property type="match status" value="1"/>
</dbReference>
<dbReference type="InterPro" id="IPR011006">
    <property type="entry name" value="CheY-like_superfamily"/>
</dbReference>
<evidence type="ECO:0000256" key="2">
    <source>
        <dbReference type="PROSITE-ProRule" id="PRU00169"/>
    </source>
</evidence>
<evidence type="ECO:0000313" key="5">
    <source>
        <dbReference type="EMBL" id="TRX02639.1"/>
    </source>
</evidence>
<proteinExistence type="predicted"/>
<dbReference type="PROSITE" id="PS50110">
    <property type="entry name" value="RESPONSE_REGULATORY"/>
    <property type="match status" value="1"/>
</dbReference>
<dbReference type="InterPro" id="IPR050595">
    <property type="entry name" value="Bact_response_regulator"/>
</dbReference>
<dbReference type="Pfam" id="PF00072">
    <property type="entry name" value="Response_reg"/>
    <property type="match status" value="1"/>
</dbReference>
<evidence type="ECO:0000259" key="3">
    <source>
        <dbReference type="PROSITE" id="PS50110"/>
    </source>
</evidence>
<comment type="caution">
    <text evidence="5">The sequence shown here is derived from an EMBL/GenBank/DDBJ whole genome shotgun (WGS) entry which is preliminary data.</text>
</comment>
<gene>
    <name evidence="5" type="ORF">EKO24_002400</name>
</gene>
<reference evidence="5 6" key="1">
    <citation type="journal article" date="2019" name="Antonie Van Leeuwenhoek">
        <title>Description of 'Ca. Methylobacter oryzae' KRF1, a novel species from the environmentally important Methylobacter clade 2.</title>
        <authorList>
            <person name="Khatri K."/>
            <person name="Mohite J.A."/>
            <person name="Pandit P.S."/>
            <person name="Bahulikar R."/>
            <person name="Rahalkar M.C."/>
        </authorList>
    </citation>
    <scope>NUCLEOTIDE SEQUENCE [LARGE SCALE GENOMIC DNA]</scope>
    <source>
        <strain evidence="5 6">KRF1</strain>
    </source>
</reference>
<dbReference type="Pfam" id="PF12728">
    <property type="entry name" value="HTH_17"/>
    <property type="match status" value="1"/>
</dbReference>
<accession>A0ABY3CG15</accession>
<keyword evidence="6" id="KW-1185">Reference proteome</keyword>